<evidence type="ECO:0000313" key="4">
    <source>
        <dbReference type="Proteomes" id="UP001432027"/>
    </source>
</evidence>
<feature type="compositionally biased region" description="Low complexity" evidence="1">
    <location>
        <begin position="781"/>
        <end position="796"/>
    </location>
</feature>
<feature type="compositionally biased region" description="Acidic residues" evidence="1">
    <location>
        <begin position="410"/>
        <end position="420"/>
    </location>
</feature>
<dbReference type="Proteomes" id="UP001432027">
    <property type="component" value="Unassembled WGS sequence"/>
</dbReference>
<dbReference type="InterPro" id="IPR054708">
    <property type="entry name" value="MTPAP-like_central"/>
</dbReference>
<feature type="compositionally biased region" description="Basic and acidic residues" evidence="1">
    <location>
        <begin position="684"/>
        <end position="694"/>
    </location>
</feature>
<evidence type="ECO:0000259" key="2">
    <source>
        <dbReference type="Pfam" id="PF22600"/>
    </source>
</evidence>
<feature type="region of interest" description="Disordered" evidence="1">
    <location>
        <begin position="572"/>
        <end position="597"/>
    </location>
</feature>
<dbReference type="GO" id="GO:0031123">
    <property type="term" value="P:RNA 3'-end processing"/>
    <property type="evidence" value="ECO:0007669"/>
    <property type="project" value="TreeGrafter"/>
</dbReference>
<feature type="compositionally biased region" description="Low complexity" evidence="1">
    <location>
        <begin position="747"/>
        <end position="766"/>
    </location>
</feature>
<dbReference type="GO" id="GO:0046872">
    <property type="term" value="F:metal ion binding"/>
    <property type="evidence" value="ECO:0007669"/>
    <property type="project" value="UniProtKB-KW"/>
</dbReference>
<feature type="compositionally biased region" description="Basic and acidic residues" evidence="1">
    <location>
        <begin position="578"/>
        <end position="597"/>
    </location>
</feature>
<feature type="compositionally biased region" description="Low complexity" evidence="1">
    <location>
        <begin position="25"/>
        <end position="37"/>
    </location>
</feature>
<name>A0AAV5U0P7_9BILA</name>
<dbReference type="Pfam" id="PF22600">
    <property type="entry name" value="MTPAP-like_central"/>
    <property type="match status" value="1"/>
</dbReference>
<sequence length="824" mass="91196">MRADVRDPEGNCVVADEEQVDQPCGSVSSDSNSNGDVKSPKTPVSTSKIHSAKTTPLSATKSTPGSTKMCKCGTRKMKASVKQKRQIEAAKAKRKAAGVDPISVLLSAAADDDEVSDDEYVPGPSTSKDLDFGYDPSHSVPWATKNYYPLSIDGLHDEIVDCWQWIRPTRLETATRYKVFERVRDLIQSFWSHVPNVHVSVFGSLRTRLFLPTSDIDVLVECREWTALTDAQLHTDVMKQTMRFLQLHLDKVSFHPGAFVPILKFSDRDTRLNIDISFNTVQGVKAATYMQQVKNEFPCVEPLLLLLKQYIFQNKLHEAYSGGLSSYGISLMLVNFFTIHYSNYRYRQPEEDGVNLGYLLMRFLEVYGHELNYSEVAIDPAYNRYRRRSECIRPTATTGAASAAAAADGGEGEGEMEEEKEGGGGGAAEVEGSTRPVLLSVHDPLHQGNEVCRASFNIYAVRSLFQSALVQLRAVFVADRPASMVWRKNVYKGTMLGRLLHFSPSQINFRYWLKGFVLSRPEGDSNGNGKAAASGMPTLIYGSILSEPSDISCLLRIPKAGVRVLEIKRPEDVEEKNEEGMKKGENNEKNQEEMKPPCEDTVVRLQLREQPWMTVGRGGRVYTNGGGGQVYQRELRYGGHHKNSYYYNQQGQPPVQHLQHQPRPYNGVYHSRTWERMGGGNSRRFYDDRKKSRSTEGLAEPMRPRRELTPQPLAGGAPTTATTTTLTYKRSDSAISSCSTTVMGTTSSFSTASSSVSSPSINGSSSHHPPPGFGHVMRGPSHASSSSPSGSSSFLSRNRGDRQSRRGEVYKPPAARKAAEAAAA</sequence>
<dbReference type="CDD" id="cd05402">
    <property type="entry name" value="NT_PAP_TUTase"/>
    <property type="match status" value="1"/>
</dbReference>
<dbReference type="SUPFAM" id="SSF81301">
    <property type="entry name" value="Nucleotidyltransferase"/>
    <property type="match status" value="1"/>
</dbReference>
<feature type="compositionally biased region" description="Low complexity" evidence="1">
    <location>
        <begin position="709"/>
        <end position="727"/>
    </location>
</feature>
<dbReference type="GO" id="GO:1990817">
    <property type="term" value="F:poly(A) RNA polymerase activity"/>
    <property type="evidence" value="ECO:0007669"/>
    <property type="project" value="InterPro"/>
</dbReference>
<feature type="compositionally biased region" description="Polar residues" evidence="1">
    <location>
        <begin position="733"/>
        <end position="746"/>
    </location>
</feature>
<comment type="caution">
    <text evidence="3">The sequence shown here is derived from an EMBL/GenBank/DDBJ whole genome shotgun (WGS) entry which is preliminary data.</text>
</comment>
<protein>
    <recommendedName>
        <fullName evidence="2">Poly(A) RNA polymerase mitochondrial-like central palm domain-containing protein</fullName>
    </recommendedName>
</protein>
<dbReference type="PANTHER" id="PTHR23092">
    <property type="entry name" value="POLY(A) RNA POLYMERASE"/>
    <property type="match status" value="1"/>
</dbReference>
<dbReference type="GO" id="GO:0005730">
    <property type="term" value="C:nucleolus"/>
    <property type="evidence" value="ECO:0007669"/>
    <property type="project" value="TreeGrafter"/>
</dbReference>
<dbReference type="SUPFAM" id="SSF81631">
    <property type="entry name" value="PAP/OAS1 substrate-binding domain"/>
    <property type="match status" value="1"/>
</dbReference>
<feature type="non-terminal residue" evidence="3">
    <location>
        <position position="824"/>
    </location>
</feature>
<organism evidence="3 4">
    <name type="scientific">Pristionchus entomophagus</name>
    <dbReference type="NCBI Taxonomy" id="358040"/>
    <lineage>
        <taxon>Eukaryota</taxon>
        <taxon>Metazoa</taxon>
        <taxon>Ecdysozoa</taxon>
        <taxon>Nematoda</taxon>
        <taxon>Chromadorea</taxon>
        <taxon>Rhabditida</taxon>
        <taxon>Rhabditina</taxon>
        <taxon>Diplogasteromorpha</taxon>
        <taxon>Diplogasteroidea</taxon>
        <taxon>Neodiplogasteridae</taxon>
        <taxon>Pristionchus</taxon>
    </lineage>
</organism>
<dbReference type="GO" id="GO:0043634">
    <property type="term" value="P:polyadenylation-dependent ncRNA catabolic process"/>
    <property type="evidence" value="ECO:0007669"/>
    <property type="project" value="TreeGrafter"/>
</dbReference>
<feature type="region of interest" description="Disordered" evidence="1">
    <location>
        <begin position="1"/>
        <end position="71"/>
    </location>
</feature>
<accession>A0AAV5U0P7</accession>
<dbReference type="PANTHER" id="PTHR23092:SF15">
    <property type="entry name" value="INACTIVE NON-CANONICAL POLY(A) RNA POLYMERASE PROTEIN TRF4-2-RELATED"/>
    <property type="match status" value="1"/>
</dbReference>
<dbReference type="Gene3D" id="1.10.1410.10">
    <property type="match status" value="1"/>
</dbReference>
<feature type="region of interest" description="Disordered" evidence="1">
    <location>
        <begin position="670"/>
        <end position="824"/>
    </location>
</feature>
<evidence type="ECO:0000313" key="3">
    <source>
        <dbReference type="EMBL" id="GMT00027.1"/>
    </source>
</evidence>
<feature type="compositionally biased region" description="Polar residues" evidence="1">
    <location>
        <begin position="42"/>
        <end position="66"/>
    </location>
</feature>
<dbReference type="EMBL" id="BTSX01000005">
    <property type="protein sequence ID" value="GMT00027.1"/>
    <property type="molecule type" value="Genomic_DNA"/>
</dbReference>
<keyword evidence="4" id="KW-1185">Reference proteome</keyword>
<feature type="compositionally biased region" description="Basic and acidic residues" evidence="1">
    <location>
        <begin position="798"/>
        <end position="809"/>
    </location>
</feature>
<proteinExistence type="predicted"/>
<dbReference type="InterPro" id="IPR045862">
    <property type="entry name" value="Trf4-like"/>
</dbReference>
<dbReference type="GO" id="GO:0003729">
    <property type="term" value="F:mRNA binding"/>
    <property type="evidence" value="ECO:0007669"/>
    <property type="project" value="TreeGrafter"/>
</dbReference>
<dbReference type="AlphaFoldDB" id="A0AAV5U0P7"/>
<feature type="region of interest" description="Disordered" evidence="1">
    <location>
        <begin position="402"/>
        <end position="430"/>
    </location>
</feature>
<feature type="domain" description="Poly(A) RNA polymerase mitochondrial-like central palm" evidence="2">
    <location>
        <begin position="155"/>
        <end position="287"/>
    </location>
</feature>
<gene>
    <name evidence="3" type="ORF">PENTCL1PPCAC_22201</name>
</gene>
<dbReference type="GO" id="GO:0031499">
    <property type="term" value="C:TRAMP complex"/>
    <property type="evidence" value="ECO:0007669"/>
    <property type="project" value="TreeGrafter"/>
</dbReference>
<reference evidence="3" key="1">
    <citation type="submission" date="2023-10" db="EMBL/GenBank/DDBJ databases">
        <title>Genome assembly of Pristionchus species.</title>
        <authorList>
            <person name="Yoshida K."/>
            <person name="Sommer R.J."/>
        </authorList>
    </citation>
    <scope>NUCLEOTIDE SEQUENCE</scope>
    <source>
        <strain evidence="3">RS0144</strain>
    </source>
</reference>
<evidence type="ECO:0000256" key="1">
    <source>
        <dbReference type="SAM" id="MobiDB-lite"/>
    </source>
</evidence>
<dbReference type="Gene3D" id="3.30.460.10">
    <property type="entry name" value="Beta Polymerase, domain 2"/>
    <property type="match status" value="1"/>
</dbReference>
<dbReference type="InterPro" id="IPR043519">
    <property type="entry name" value="NT_sf"/>
</dbReference>